<dbReference type="Proteomes" id="UP001583193">
    <property type="component" value="Unassembled WGS sequence"/>
</dbReference>
<dbReference type="InterPro" id="IPR036396">
    <property type="entry name" value="Cyt_P450_sf"/>
</dbReference>
<comment type="caution">
    <text evidence="1">The sequence shown here is derived from an EMBL/GenBank/DDBJ whole genome shotgun (WGS) entry which is preliminary data.</text>
</comment>
<protein>
    <recommendedName>
        <fullName evidence="3">Cytochrome P450</fullName>
    </recommendedName>
</protein>
<dbReference type="EMBL" id="JAVDPF010000012">
    <property type="protein sequence ID" value="KAL1878512.1"/>
    <property type="molecule type" value="Genomic_DNA"/>
</dbReference>
<proteinExistence type="predicted"/>
<dbReference type="Gene3D" id="1.10.630.10">
    <property type="entry name" value="Cytochrome P450"/>
    <property type="match status" value="1"/>
</dbReference>
<dbReference type="InterPro" id="IPR001128">
    <property type="entry name" value="Cyt_P450"/>
</dbReference>
<sequence length="376" mass="42662">PIVRVGPNRYSFSRPSDVKVIYEIGAKFVKTDFYNVLSHPEPDKRNIFVIKEPSFHKERRRKIGALYTMSTMVTYEEAVDKMTAVCVRKMRRFANEGRLISIPDFMQYYAFDVIGEITFNKSFGMMEKEGDTTEMVEGIHKANDYLAHAGLVPDLHPWITGFNALIRKKPFGATLAQYTINQIGINREENAKATENKYDSFMKKLLDMEASNRITMSNMMDACGSNIGAGSDTTAITLSSALNYLYRYPDKLSKLRTEIDSQASKGRISDPVTFQEAQGMPYLQAVIKESLRLHPAVGTILAREVPKGGVQLGGYFFPEGTNVGANPWVLHYSKDIYGPDANEYRPERWLEKDDTGLMDSMMFAVRWSLRRGDDKN</sequence>
<dbReference type="Pfam" id="PF00067">
    <property type="entry name" value="p450"/>
    <property type="match status" value="1"/>
</dbReference>
<organism evidence="1 2">
    <name type="scientific">Paecilomyces lecythidis</name>
    <dbReference type="NCBI Taxonomy" id="3004212"/>
    <lineage>
        <taxon>Eukaryota</taxon>
        <taxon>Fungi</taxon>
        <taxon>Dikarya</taxon>
        <taxon>Ascomycota</taxon>
        <taxon>Pezizomycotina</taxon>
        <taxon>Eurotiomycetes</taxon>
        <taxon>Eurotiomycetidae</taxon>
        <taxon>Eurotiales</taxon>
        <taxon>Thermoascaceae</taxon>
        <taxon>Paecilomyces</taxon>
    </lineage>
</organism>
<dbReference type="CDD" id="cd11060">
    <property type="entry name" value="CYP57A1-like"/>
    <property type="match status" value="1"/>
</dbReference>
<keyword evidence="2" id="KW-1185">Reference proteome</keyword>
<feature type="non-terminal residue" evidence="1">
    <location>
        <position position="1"/>
    </location>
</feature>
<dbReference type="PRINTS" id="PR00463">
    <property type="entry name" value="EP450I"/>
</dbReference>
<evidence type="ECO:0000313" key="1">
    <source>
        <dbReference type="EMBL" id="KAL1878512.1"/>
    </source>
</evidence>
<reference evidence="1 2" key="1">
    <citation type="journal article" date="2024" name="IMA Fungus">
        <title>IMA Genome - F19 : A genome assembly and annotation guide to empower mycologists, including annotated draft genome sequences of Ceratocystis pirilliformis, Diaporthe australafricana, Fusarium ophioides, Paecilomyces lecythidis, and Sporothrix stenoceras.</title>
        <authorList>
            <person name="Aylward J."/>
            <person name="Wilson A.M."/>
            <person name="Visagie C.M."/>
            <person name="Spraker J."/>
            <person name="Barnes I."/>
            <person name="Buitendag C."/>
            <person name="Ceriani C."/>
            <person name="Del Mar Angel L."/>
            <person name="du Plessis D."/>
            <person name="Fuchs T."/>
            <person name="Gasser K."/>
            <person name="Kramer D."/>
            <person name="Li W."/>
            <person name="Munsamy K."/>
            <person name="Piso A."/>
            <person name="Price J.L."/>
            <person name="Sonnekus B."/>
            <person name="Thomas C."/>
            <person name="van der Nest A."/>
            <person name="van Dijk A."/>
            <person name="van Heerden A."/>
            <person name="van Vuuren N."/>
            <person name="Yilmaz N."/>
            <person name="Duong T.A."/>
            <person name="van der Merwe N.A."/>
            <person name="Wingfield M.J."/>
            <person name="Wingfield B.D."/>
        </authorList>
    </citation>
    <scope>NUCLEOTIDE SEQUENCE [LARGE SCALE GENOMIC DNA]</scope>
    <source>
        <strain evidence="1 2">CMW 18167</strain>
    </source>
</reference>
<name>A0ABR3XSE2_9EURO</name>
<dbReference type="PRINTS" id="PR00385">
    <property type="entry name" value="P450"/>
</dbReference>
<dbReference type="SUPFAM" id="SSF48264">
    <property type="entry name" value="Cytochrome P450"/>
    <property type="match status" value="1"/>
</dbReference>
<gene>
    <name evidence="1" type="ORF">Plec18167_004586</name>
</gene>
<dbReference type="PANTHER" id="PTHR24305:SF190">
    <property type="entry name" value="P450, PUTATIVE (EUROFUNG)-RELATED"/>
    <property type="match status" value="1"/>
</dbReference>
<evidence type="ECO:0008006" key="3">
    <source>
        <dbReference type="Google" id="ProtNLM"/>
    </source>
</evidence>
<dbReference type="InterPro" id="IPR050121">
    <property type="entry name" value="Cytochrome_P450_monoxygenase"/>
</dbReference>
<evidence type="ECO:0000313" key="2">
    <source>
        <dbReference type="Proteomes" id="UP001583193"/>
    </source>
</evidence>
<accession>A0ABR3XSE2</accession>
<dbReference type="InterPro" id="IPR002401">
    <property type="entry name" value="Cyt_P450_E_grp-I"/>
</dbReference>
<dbReference type="PANTHER" id="PTHR24305">
    <property type="entry name" value="CYTOCHROME P450"/>
    <property type="match status" value="1"/>
</dbReference>